<dbReference type="AlphaFoldDB" id="A0A3E1BHG4"/>
<dbReference type="EMBL" id="NAOO01000019">
    <property type="protein sequence ID" value="RFB91089.1"/>
    <property type="molecule type" value="Genomic_DNA"/>
</dbReference>
<reference evidence="1 2" key="1">
    <citation type="submission" date="2017-03" db="EMBL/GenBank/DDBJ databases">
        <title>Genome analysis of Rhizobial strains effectives or ineffectives for nitrogen fixation isolated from bean seeds.</title>
        <authorList>
            <person name="Peralta H."/>
            <person name="Aguilar-Vera A."/>
            <person name="Mora Y."/>
            <person name="Vargas-Lagunas C."/>
            <person name="Girard L."/>
            <person name="Mora J."/>
        </authorList>
    </citation>
    <scope>NUCLEOTIDE SEQUENCE [LARGE SCALE GENOMIC DNA]</scope>
    <source>
        <strain evidence="1 2">CCGM5</strain>
    </source>
</reference>
<evidence type="ECO:0000313" key="2">
    <source>
        <dbReference type="Proteomes" id="UP000256748"/>
    </source>
</evidence>
<name>A0A3E1BHG4_RHILT</name>
<gene>
    <name evidence="1" type="ORF">B5K10_17385</name>
</gene>
<comment type="caution">
    <text evidence="1">The sequence shown here is derived from an EMBL/GenBank/DDBJ whole genome shotgun (WGS) entry which is preliminary data.</text>
</comment>
<proteinExistence type="predicted"/>
<evidence type="ECO:0000313" key="1">
    <source>
        <dbReference type="EMBL" id="RFB91089.1"/>
    </source>
</evidence>
<organism evidence="1 2">
    <name type="scientific">Rhizobium leguminosarum bv. trifolii</name>
    <dbReference type="NCBI Taxonomy" id="386"/>
    <lineage>
        <taxon>Bacteria</taxon>
        <taxon>Pseudomonadati</taxon>
        <taxon>Pseudomonadota</taxon>
        <taxon>Alphaproteobacteria</taxon>
        <taxon>Hyphomicrobiales</taxon>
        <taxon>Rhizobiaceae</taxon>
        <taxon>Rhizobium/Agrobacterium group</taxon>
        <taxon>Rhizobium</taxon>
    </lineage>
</organism>
<accession>A0A3E1BHG4</accession>
<dbReference type="RefSeq" id="WP_116274208.1">
    <property type="nucleotide sequence ID" value="NZ_KZ859521.1"/>
</dbReference>
<dbReference type="Proteomes" id="UP000256748">
    <property type="component" value="Unassembled WGS sequence"/>
</dbReference>
<protein>
    <submittedName>
        <fullName evidence="1">Uncharacterized protein</fullName>
    </submittedName>
</protein>
<sequence length="153" mass="16793">MLFGQSVFQSVLERLKAEDETAEEAEAPAAHRVAGLGTGFAFDVMEGVSVASQRIGQAYFDNFGQEPIQKEAPPPEPEPVMPDHLARIAPEEIAAELAIAAADSQQMLNEKRRAFAKANHPDGVAEPFRDNANRRMMIANLLIDEAMRRLPHS</sequence>